<dbReference type="PANTHER" id="PTHR44858">
    <property type="entry name" value="TETRATRICOPEPTIDE REPEAT PROTEIN 6"/>
    <property type="match status" value="1"/>
</dbReference>
<dbReference type="PROSITE" id="PS50293">
    <property type="entry name" value="TPR_REGION"/>
    <property type="match status" value="1"/>
</dbReference>
<dbReference type="EMBL" id="BMYM01000002">
    <property type="protein sequence ID" value="GHD33851.1"/>
    <property type="molecule type" value="Genomic_DNA"/>
</dbReference>
<reference evidence="4" key="1">
    <citation type="journal article" date="2014" name="Int. J. Syst. Evol. Microbiol.">
        <title>Complete genome sequence of Corynebacterium casei LMG S-19264T (=DSM 44701T), isolated from a smear-ripened cheese.</title>
        <authorList>
            <consortium name="US DOE Joint Genome Institute (JGI-PGF)"/>
            <person name="Walter F."/>
            <person name="Albersmeier A."/>
            <person name="Kalinowski J."/>
            <person name="Ruckert C."/>
        </authorList>
    </citation>
    <scope>NUCLEOTIDE SEQUENCE</scope>
    <source>
        <strain evidence="4">KCTC 23430</strain>
    </source>
</reference>
<dbReference type="SUPFAM" id="SSF53335">
    <property type="entry name" value="S-adenosyl-L-methionine-dependent methyltransferases"/>
    <property type="match status" value="1"/>
</dbReference>
<name>A0A919CKD9_9GAMM</name>
<evidence type="ECO:0000313" key="4">
    <source>
        <dbReference type="EMBL" id="GHD33851.1"/>
    </source>
</evidence>
<proteinExistence type="predicted"/>
<gene>
    <name evidence="4" type="ORF">GCM10007053_18860</name>
</gene>
<dbReference type="Pfam" id="PF13489">
    <property type="entry name" value="Methyltransf_23"/>
    <property type="match status" value="1"/>
</dbReference>
<evidence type="ECO:0000313" key="5">
    <source>
        <dbReference type="Proteomes" id="UP000644693"/>
    </source>
</evidence>
<dbReference type="RefSeq" id="WP_189477555.1">
    <property type="nucleotide sequence ID" value="NZ_BMYM01000002.1"/>
</dbReference>
<keyword evidence="1" id="KW-0677">Repeat</keyword>
<dbReference type="Pfam" id="PF13432">
    <property type="entry name" value="TPR_16"/>
    <property type="match status" value="2"/>
</dbReference>
<feature type="repeat" description="TPR" evidence="3">
    <location>
        <begin position="163"/>
        <end position="196"/>
    </location>
</feature>
<dbReference type="Proteomes" id="UP000644693">
    <property type="component" value="Unassembled WGS sequence"/>
</dbReference>
<organism evidence="4 5">
    <name type="scientific">Parahalioglobus pacificus</name>
    <dbReference type="NCBI Taxonomy" id="930806"/>
    <lineage>
        <taxon>Bacteria</taxon>
        <taxon>Pseudomonadati</taxon>
        <taxon>Pseudomonadota</taxon>
        <taxon>Gammaproteobacteria</taxon>
        <taxon>Cellvibrionales</taxon>
        <taxon>Halieaceae</taxon>
        <taxon>Parahalioglobus</taxon>
    </lineage>
</organism>
<dbReference type="CDD" id="cd02440">
    <property type="entry name" value="AdoMet_MTases"/>
    <property type="match status" value="1"/>
</dbReference>
<accession>A0A919CKD9</accession>
<comment type="caution">
    <text evidence="4">The sequence shown here is derived from an EMBL/GenBank/DDBJ whole genome shotgun (WGS) entry which is preliminary data.</text>
</comment>
<reference evidence="4" key="2">
    <citation type="submission" date="2020-09" db="EMBL/GenBank/DDBJ databases">
        <authorList>
            <person name="Sun Q."/>
            <person name="Kim S."/>
        </authorList>
    </citation>
    <scope>NUCLEOTIDE SEQUENCE</scope>
    <source>
        <strain evidence="4">KCTC 23430</strain>
    </source>
</reference>
<dbReference type="InterPro" id="IPR050498">
    <property type="entry name" value="Ycf3"/>
</dbReference>
<keyword evidence="2 3" id="KW-0802">TPR repeat</keyword>
<dbReference type="Pfam" id="PF13414">
    <property type="entry name" value="TPR_11"/>
    <property type="match status" value="1"/>
</dbReference>
<dbReference type="InterPro" id="IPR029063">
    <property type="entry name" value="SAM-dependent_MTases_sf"/>
</dbReference>
<dbReference type="Gene3D" id="1.25.40.10">
    <property type="entry name" value="Tetratricopeptide repeat domain"/>
    <property type="match status" value="1"/>
</dbReference>
<dbReference type="SUPFAM" id="SSF48452">
    <property type="entry name" value="TPR-like"/>
    <property type="match status" value="1"/>
</dbReference>
<dbReference type="InterPro" id="IPR011990">
    <property type="entry name" value="TPR-like_helical_dom_sf"/>
</dbReference>
<dbReference type="AlphaFoldDB" id="A0A919CKD9"/>
<dbReference type="InterPro" id="IPR019734">
    <property type="entry name" value="TPR_rpt"/>
</dbReference>
<feature type="repeat" description="TPR" evidence="3">
    <location>
        <begin position="95"/>
        <end position="128"/>
    </location>
</feature>
<dbReference type="Gene3D" id="3.40.50.150">
    <property type="entry name" value="Vaccinia Virus protein VP39"/>
    <property type="match status" value="1"/>
</dbReference>
<evidence type="ECO:0000256" key="2">
    <source>
        <dbReference type="ARBA" id="ARBA00022803"/>
    </source>
</evidence>
<keyword evidence="5" id="KW-1185">Reference proteome</keyword>
<dbReference type="PROSITE" id="PS50005">
    <property type="entry name" value="TPR"/>
    <property type="match status" value="4"/>
</dbReference>
<feature type="repeat" description="TPR" evidence="3">
    <location>
        <begin position="197"/>
        <end position="230"/>
    </location>
</feature>
<protein>
    <submittedName>
        <fullName evidence="4">Uncharacterized protein</fullName>
    </submittedName>
</protein>
<evidence type="ECO:0000256" key="1">
    <source>
        <dbReference type="ARBA" id="ARBA00022737"/>
    </source>
</evidence>
<dbReference type="PANTHER" id="PTHR44858:SF17">
    <property type="match status" value="1"/>
</dbReference>
<dbReference type="SMART" id="SM00028">
    <property type="entry name" value="TPR"/>
    <property type="match status" value="7"/>
</dbReference>
<feature type="repeat" description="TPR" evidence="3">
    <location>
        <begin position="129"/>
        <end position="162"/>
    </location>
</feature>
<sequence>MDSQQLSIKDALHLAKKHAKAGNHRSARDIYQRILAVHPNHTGAKRGLKKLPADIPSGDSFKADMTNLTDMYARGDLESALRLANTLCRKHKTQPMPFSLKGAILTHMDKQSEAIKAYKKAIKIDENYLDPWINLGMAQMLNNQMDEAFVTYLHVIKKSPDNIPALINLGRIYSTRGQYKAAQNCYERALTQSPKAVEALAGLGAVLCQLGKEKRALTLLREAVDLKPDYTEARVDFGVTLRQMNLFTASLEQLSTAVELEPESSNANLQLALSLTALDRQEEAIPHYESSIAHSPGGSNPTASHLLAIARGESHELPPEGYVETLFNGYAARFDKSLVGDLQYQMPTLLGGMLQTAIGERKFNRGIDLGCGTGLAGPLLRDRVDSLVGVDLSPKMLEKASERNLYDELVVSDIVNYVNEMETTADLVTCTDVLVYIGNLKPLFDAVAEKTPANAIFVITTEKLNEEKEDFRLLSTGRYTHSEDYILRVATEAGFTVKYSEEAPLRRELKAWLTGGYYFLERDST</sequence>
<evidence type="ECO:0000256" key="3">
    <source>
        <dbReference type="PROSITE-ProRule" id="PRU00339"/>
    </source>
</evidence>